<name>A0A1B9H1R5_9TREE</name>
<feature type="region of interest" description="Disordered" evidence="1">
    <location>
        <begin position="1233"/>
        <end position="1281"/>
    </location>
</feature>
<feature type="compositionally biased region" description="Pro residues" evidence="1">
    <location>
        <begin position="241"/>
        <end position="255"/>
    </location>
</feature>
<reference evidence="3" key="2">
    <citation type="submission" date="2013-12" db="EMBL/GenBank/DDBJ databases">
        <title>Evolution of pathogenesis and genome organization in the Tremellales.</title>
        <authorList>
            <person name="Cuomo C."/>
            <person name="Litvintseva A."/>
            <person name="Heitman J."/>
            <person name="Chen Y."/>
            <person name="Sun S."/>
            <person name="Springer D."/>
            <person name="Dromer F."/>
            <person name="Young S."/>
            <person name="Zeng Q."/>
            <person name="Chapman S."/>
            <person name="Gujja S."/>
            <person name="Saif S."/>
            <person name="Birren B."/>
        </authorList>
    </citation>
    <scope>NUCLEOTIDE SEQUENCE [LARGE SCALE GENOMIC DNA]</scope>
    <source>
        <strain evidence="3">BCC8398</strain>
    </source>
</reference>
<feature type="region of interest" description="Disordered" evidence="1">
    <location>
        <begin position="1067"/>
        <end position="1174"/>
    </location>
</feature>
<feature type="compositionally biased region" description="Low complexity" evidence="1">
    <location>
        <begin position="1570"/>
        <end position="1580"/>
    </location>
</feature>
<feature type="compositionally biased region" description="Low complexity" evidence="1">
    <location>
        <begin position="1646"/>
        <end position="1725"/>
    </location>
</feature>
<feature type="compositionally biased region" description="Low complexity" evidence="1">
    <location>
        <begin position="108"/>
        <end position="120"/>
    </location>
</feature>
<accession>A0A1B9H1R5</accession>
<evidence type="ECO:0000313" key="2">
    <source>
        <dbReference type="EMBL" id="OCF37221.1"/>
    </source>
</evidence>
<feature type="compositionally biased region" description="Basic and acidic residues" evidence="1">
    <location>
        <begin position="1"/>
        <end position="17"/>
    </location>
</feature>
<dbReference type="STRING" id="1296120.A0A1B9H1R5"/>
<feature type="region of interest" description="Disordered" evidence="1">
    <location>
        <begin position="55"/>
        <end position="146"/>
    </location>
</feature>
<dbReference type="Proteomes" id="UP000092666">
    <property type="component" value="Unassembled WGS sequence"/>
</dbReference>
<feature type="region of interest" description="Disordered" evidence="1">
    <location>
        <begin position="173"/>
        <end position="260"/>
    </location>
</feature>
<feature type="compositionally biased region" description="Polar residues" evidence="1">
    <location>
        <begin position="1616"/>
        <end position="1641"/>
    </location>
</feature>
<feature type="region of interest" description="Disordered" evidence="1">
    <location>
        <begin position="1"/>
        <end position="39"/>
    </location>
</feature>
<organism evidence="2 3">
    <name type="scientific">Kwoniella heveanensis BCC8398</name>
    <dbReference type="NCBI Taxonomy" id="1296120"/>
    <lineage>
        <taxon>Eukaryota</taxon>
        <taxon>Fungi</taxon>
        <taxon>Dikarya</taxon>
        <taxon>Basidiomycota</taxon>
        <taxon>Agaricomycotina</taxon>
        <taxon>Tremellomycetes</taxon>
        <taxon>Tremellales</taxon>
        <taxon>Cryptococcaceae</taxon>
        <taxon>Kwoniella</taxon>
    </lineage>
</organism>
<sequence length="1947" mass="205416">MASNKSNRDSPRSDRIRSGNAGSSNAESPRSKAGGINKQVPAVATDTVLLLPAFQQTASSSTSSSRTPLVTRKQDRPIPLIDISTVSPIRKRSAGDDLSPRKSKRAKATASRLSLTASSADGQPISKGKEKEAAAATAPKAARIQPQVIDMTWLDDDEPIDYLLGDLDIKVKKEKVEPASREEQVDIPHDDRTPNESRKDDSVAEPRVKPTLEALEVDVTSKKPDVRKTPQLRPDLLSEPVPEPEPMSEPGPISEPGPTIWTTINKPSRDIRKEFCQIVEGDPGYVGSSKWQARVKGIAGRKRKSSLTRSWEAPAKIPFLRRNVRWVVAETFADRFPDLSVSKSGHVPVSSVPAAGGFQAFHDNWTAREAKPGTMRTDRYLVFQFDRVVPVDPEHLRPIGTATNALLPDEMNMRLKLSDSASDPFTEFNLSLSVHDMTFSSVTSRISIRLSTDMLSAIEAGEFRVQVEANLRRNGLPLNVDWSWISPENVLTDRDGTWLLPLAHFYLSSRAPFALRLDPPPRLTSGPAHRLRPLPRKLVPAASQGPGQTVRIHYDGMVSTQHGGWACPVCKDGIVYAGDGELALHYAVVHHDDCWIEEKAPREQKDGVNHIMLHLHKKHKSLPTPGSSQFQEDDVMPSWFDDDNIPPTMDAGPSVWYEGNTPLSTSWYRYTLTGLMEPNMEGRRNKWTEWSHRIEVGTLADIMHALDEVYTGGKYRNRLREHEERIVWTRHHLSPQKRLMICCWNRWVHEKGPPSPINNSDHFQGFIRAYADIMDRAELTSEVQDTLHLFFKQKYLSFRDYMACMTIWRNNSSVDKRVREQRLRTWQDEGGSGAVTEISMPAVVVPDVTVPPVTVPTAAVSKVTVPTVTVPSTTLSAVAVPAIKAQAVTAPSVAVPNTAVPVVAVPAVALPVSALPAASTPAASVPAASVTAASVPTASKPIAMMPTARKPATSIPAATAPNVNGHPSRGATTSASTVESIAPTSAAPKPDADVDRGAYVVIGAMTTKATTATTGNGAKANSTTDINSPQNPNIPTVPKISNIDDRVVPANPVNIIKPTDSIIGVNSDRPVRPVKPSMPVKSSSSIDGLGTANNVNSLDDDKPLRRPVKPYMPVKSSSSIDGLDTANNVNSLDDDKPLMRPVKPYMPVKPVSSVDSFNTANSMSSANGDKPVRPVKPSVGVNSLNSSNSANSALVNSRNPINPGNLVNSVGKLDSANGIYSAKFLDPALALHSDKPARPSKPSMGGTSASPVNLINPIVNVNKPGRGGTGKTTTADKGTDTDKVSKAVNAGQGQTTPTAKGTSTITYNSSIAVGAGQGTMSTTGTGPSATINNVSKAGSAGHIPMTAARQPSTAGRSVSSTMNVSSAKNSINSHSNRVNSASIAGGSGMEKTTTLGKRPNMNGANTGRAGNAGIGATKTTSTISQIKRVSLNTDTDTAKNNISGNDNTTGRTVYNVNPVNIASLVGGVGPQRTTTVPKDANTIANSIGKAGMSGVSTTASAVPTARTANAKIGTNTTTNNVGTAAIGSARADELTRMMTATPSGRSYAVIDLTKNGSVGKAVGTVRADTPMRTTTTPTPTGRSVSSNANTIASGNNSNGQAVAGARPYTPARPMTPASTSTAKRVSSNNNTVIARNSSVSQAVGGARAYTPTRPSTPTATPTAKNVSGNNASNTAQTSSNGPAAGGTRADTPSRTTTTMATGKTVNNNTATNASKPNSNNSKNNLRNAVGAAGAVDAVGAVGAAGGARAAASASPIARAVTPKTATSMATGNRIDQTRPTGSSSPFNRPGTPNGIRIIRDGNNSSVFDNHTHERIARAAAEAVASIGSNPRPSLAPAQRASSSNLINNLNSRESIAGTPAAAVTSIGLNRSPASTPSRNADNISANKLPQPQPQHQHQHQLPPRPSGSTPITGHPSLPDKPKLPPQPSGTSTTNRYHITGQAIGDRW</sequence>
<feature type="region of interest" description="Disordered" evidence="1">
    <location>
        <begin position="949"/>
        <end position="977"/>
    </location>
</feature>
<feature type="compositionally biased region" description="Basic and acidic residues" evidence="1">
    <location>
        <begin position="173"/>
        <end position="210"/>
    </location>
</feature>
<feature type="compositionally biased region" description="Polar residues" evidence="1">
    <location>
        <begin position="1025"/>
        <end position="1034"/>
    </location>
</feature>
<evidence type="ECO:0000256" key="1">
    <source>
        <dbReference type="SAM" id="MobiDB-lite"/>
    </source>
</evidence>
<feature type="compositionally biased region" description="Polar residues" evidence="1">
    <location>
        <begin position="1153"/>
        <end position="1167"/>
    </location>
</feature>
<feature type="compositionally biased region" description="Polar residues" evidence="1">
    <location>
        <begin position="1763"/>
        <end position="1786"/>
    </location>
</feature>
<evidence type="ECO:0000313" key="3">
    <source>
        <dbReference type="Proteomes" id="UP000092666"/>
    </source>
</evidence>
<feature type="compositionally biased region" description="Low complexity" evidence="1">
    <location>
        <begin position="1251"/>
        <end position="1262"/>
    </location>
</feature>
<feature type="compositionally biased region" description="Polar residues" evidence="1">
    <location>
        <begin position="1866"/>
        <end position="1887"/>
    </location>
</feature>
<protein>
    <submittedName>
        <fullName evidence="2">Uncharacterized protein</fullName>
    </submittedName>
</protein>
<feature type="region of interest" description="Disordered" evidence="1">
    <location>
        <begin position="1866"/>
        <end position="1947"/>
    </location>
</feature>
<feature type="region of interest" description="Disordered" evidence="1">
    <location>
        <begin position="1569"/>
        <end position="1725"/>
    </location>
</feature>
<feature type="region of interest" description="Disordered" evidence="1">
    <location>
        <begin position="1013"/>
        <end position="1040"/>
    </location>
</feature>
<feature type="region of interest" description="Disordered" evidence="1">
    <location>
        <begin position="1367"/>
        <end position="1418"/>
    </location>
</feature>
<feature type="compositionally biased region" description="Low complexity" evidence="1">
    <location>
        <begin position="1074"/>
        <end position="1085"/>
    </location>
</feature>
<feature type="compositionally biased region" description="Polar residues" evidence="1">
    <location>
        <begin position="1581"/>
        <end position="1600"/>
    </location>
</feature>
<reference evidence="2 3" key="1">
    <citation type="submission" date="2013-07" db="EMBL/GenBank/DDBJ databases">
        <title>The Genome Sequence of Cryptococcus heveanensis BCC8398.</title>
        <authorList>
            <consortium name="The Broad Institute Genome Sequencing Platform"/>
            <person name="Cuomo C."/>
            <person name="Litvintseva A."/>
            <person name="Chen Y."/>
            <person name="Heitman J."/>
            <person name="Sun S."/>
            <person name="Springer D."/>
            <person name="Dromer F."/>
            <person name="Young S.K."/>
            <person name="Zeng Q."/>
            <person name="Gargeya S."/>
            <person name="Fitzgerald M."/>
            <person name="Abouelleil A."/>
            <person name="Alvarado L."/>
            <person name="Berlin A.M."/>
            <person name="Chapman S.B."/>
            <person name="Dewar J."/>
            <person name="Goldberg J."/>
            <person name="Griggs A."/>
            <person name="Gujja S."/>
            <person name="Hansen M."/>
            <person name="Howarth C."/>
            <person name="Imamovic A."/>
            <person name="Larimer J."/>
            <person name="McCowan C."/>
            <person name="Murphy C."/>
            <person name="Pearson M."/>
            <person name="Priest M."/>
            <person name="Roberts A."/>
            <person name="Saif S."/>
            <person name="Shea T."/>
            <person name="Sykes S."/>
            <person name="Wortman J."/>
            <person name="Nusbaum C."/>
            <person name="Birren B."/>
        </authorList>
    </citation>
    <scope>NUCLEOTIDE SEQUENCE [LARGE SCALE GENOMIC DNA]</scope>
    <source>
        <strain evidence="2 3">BCC8398</strain>
    </source>
</reference>
<feature type="compositionally biased region" description="Basic and acidic residues" evidence="1">
    <location>
        <begin position="219"/>
        <end position="228"/>
    </location>
</feature>
<feature type="region of interest" description="Disordered" evidence="1">
    <location>
        <begin position="1762"/>
        <end position="1807"/>
    </location>
</feature>
<keyword evidence="3" id="KW-1185">Reference proteome</keyword>
<gene>
    <name evidence="2" type="ORF">I316_01128</name>
</gene>
<feature type="compositionally biased region" description="Low complexity" evidence="1">
    <location>
        <begin position="1013"/>
        <end position="1024"/>
    </location>
</feature>
<dbReference type="EMBL" id="KI669493">
    <property type="protein sequence ID" value="OCF37221.1"/>
    <property type="molecule type" value="Genomic_DNA"/>
</dbReference>
<feature type="compositionally biased region" description="Polar residues" evidence="1">
    <location>
        <begin position="1367"/>
        <end position="1382"/>
    </location>
</feature>
<proteinExistence type="predicted"/>
<feature type="compositionally biased region" description="Polar residues" evidence="1">
    <location>
        <begin position="1115"/>
        <end position="1131"/>
    </location>
</feature>
<dbReference type="OrthoDB" id="2565307at2759"/>
<feature type="compositionally biased region" description="Low complexity" evidence="1">
    <location>
        <begin position="1400"/>
        <end position="1416"/>
    </location>
</feature>